<feature type="compositionally biased region" description="Basic and acidic residues" evidence="1">
    <location>
        <begin position="1"/>
        <end position="12"/>
    </location>
</feature>
<comment type="caution">
    <text evidence="3">The sequence shown here is derived from an EMBL/GenBank/DDBJ whole genome shotgun (WGS) entry which is preliminary data.</text>
</comment>
<feature type="region of interest" description="Disordered" evidence="1">
    <location>
        <begin position="1"/>
        <end position="56"/>
    </location>
</feature>
<accession>A0ABD3XWF6</accession>
<dbReference type="EMBL" id="JBJQND010000001">
    <property type="protein sequence ID" value="KAL3890369.1"/>
    <property type="molecule type" value="Genomic_DNA"/>
</dbReference>
<evidence type="ECO:0000256" key="1">
    <source>
        <dbReference type="SAM" id="MobiDB-lite"/>
    </source>
</evidence>
<sequence>SQKMETRMKDLDGELSTTRKQYEEAKANSQKMEKRVKDLEGELSTTRKQYDEAKAN</sequence>
<evidence type="ECO:0000313" key="2">
    <source>
        <dbReference type="EMBL" id="KAL3890295.1"/>
    </source>
</evidence>
<dbReference type="EMBL" id="JBJQND010000001">
    <property type="protein sequence ID" value="KAL3890322.1"/>
    <property type="molecule type" value="Genomic_DNA"/>
</dbReference>
<evidence type="ECO:0008006" key="6">
    <source>
        <dbReference type="Google" id="ProtNLM"/>
    </source>
</evidence>
<evidence type="ECO:0000313" key="4">
    <source>
        <dbReference type="EMBL" id="KAL3890369.1"/>
    </source>
</evidence>
<dbReference type="Proteomes" id="UP001634394">
    <property type="component" value="Unassembled WGS sequence"/>
</dbReference>
<dbReference type="EMBL" id="JBJQND010000001">
    <property type="protein sequence ID" value="KAL3890295.1"/>
    <property type="molecule type" value="Genomic_DNA"/>
</dbReference>
<dbReference type="Gene3D" id="1.20.5.170">
    <property type="match status" value="1"/>
</dbReference>
<organism evidence="3 5">
    <name type="scientific">Sinanodonta woodiana</name>
    <name type="common">Chinese pond mussel</name>
    <name type="synonym">Anodonta woodiana</name>
    <dbReference type="NCBI Taxonomy" id="1069815"/>
    <lineage>
        <taxon>Eukaryota</taxon>
        <taxon>Metazoa</taxon>
        <taxon>Spiralia</taxon>
        <taxon>Lophotrochozoa</taxon>
        <taxon>Mollusca</taxon>
        <taxon>Bivalvia</taxon>
        <taxon>Autobranchia</taxon>
        <taxon>Heteroconchia</taxon>
        <taxon>Palaeoheterodonta</taxon>
        <taxon>Unionida</taxon>
        <taxon>Unionoidea</taxon>
        <taxon>Unionidae</taxon>
        <taxon>Unioninae</taxon>
        <taxon>Sinanodonta</taxon>
    </lineage>
</organism>
<feature type="compositionally biased region" description="Basic and acidic residues" evidence="1">
    <location>
        <begin position="20"/>
        <end position="40"/>
    </location>
</feature>
<feature type="non-terminal residue" evidence="3">
    <location>
        <position position="1"/>
    </location>
</feature>
<proteinExistence type="predicted"/>
<keyword evidence="5" id="KW-1185">Reference proteome</keyword>
<feature type="non-terminal residue" evidence="3">
    <location>
        <position position="56"/>
    </location>
</feature>
<dbReference type="SUPFAM" id="SSF57997">
    <property type="entry name" value="Tropomyosin"/>
    <property type="match status" value="1"/>
</dbReference>
<reference evidence="3 5" key="1">
    <citation type="submission" date="2024-11" db="EMBL/GenBank/DDBJ databases">
        <title>Chromosome-level genome assembly of the freshwater bivalve Anodonta woodiana.</title>
        <authorList>
            <person name="Chen X."/>
        </authorList>
    </citation>
    <scope>NUCLEOTIDE SEQUENCE [LARGE SCALE GENOMIC DNA]</scope>
    <source>
        <strain evidence="3">MN2024</strain>
        <tissue evidence="3">Gills</tissue>
    </source>
</reference>
<protein>
    <recommendedName>
        <fullName evidence="6">Myosin heavy chain</fullName>
    </recommendedName>
</protein>
<name>A0ABD3XWF6_SINWO</name>
<dbReference type="AlphaFoldDB" id="A0ABD3XWF6"/>
<evidence type="ECO:0000313" key="3">
    <source>
        <dbReference type="EMBL" id="KAL3890322.1"/>
    </source>
</evidence>
<evidence type="ECO:0000313" key="5">
    <source>
        <dbReference type="Proteomes" id="UP001634394"/>
    </source>
</evidence>
<gene>
    <name evidence="2" type="ORF">ACJMK2_002581</name>
    <name evidence="3" type="ORF">ACJMK2_002606</name>
    <name evidence="4" type="ORF">ACJMK2_002653</name>
</gene>